<proteinExistence type="predicted"/>
<dbReference type="AlphaFoldDB" id="A0A9D4DX31"/>
<protein>
    <submittedName>
        <fullName evidence="1">Uncharacterized protein</fullName>
    </submittedName>
</protein>
<reference evidence="1" key="2">
    <citation type="submission" date="2020-11" db="EMBL/GenBank/DDBJ databases">
        <authorList>
            <person name="McCartney M.A."/>
            <person name="Auch B."/>
            <person name="Kono T."/>
            <person name="Mallez S."/>
            <person name="Becker A."/>
            <person name="Gohl D.M."/>
            <person name="Silverstein K.A.T."/>
            <person name="Koren S."/>
            <person name="Bechman K.B."/>
            <person name="Herman A."/>
            <person name="Abrahante J.E."/>
            <person name="Garbe J."/>
        </authorList>
    </citation>
    <scope>NUCLEOTIDE SEQUENCE</scope>
    <source>
        <strain evidence="1">Duluth1</strain>
        <tissue evidence="1">Whole animal</tissue>
    </source>
</reference>
<evidence type="ECO:0000313" key="2">
    <source>
        <dbReference type="Proteomes" id="UP000828390"/>
    </source>
</evidence>
<sequence length="61" mass="6895">MILSDDIRVEDRQRRMVHKTVQRVQPLAIPGQGPVYIDGLRFLSTLLAEKIDIVVTMGACM</sequence>
<accession>A0A9D4DX31</accession>
<comment type="caution">
    <text evidence="1">The sequence shown here is derived from an EMBL/GenBank/DDBJ whole genome shotgun (WGS) entry which is preliminary data.</text>
</comment>
<dbReference type="Proteomes" id="UP000828390">
    <property type="component" value="Unassembled WGS sequence"/>
</dbReference>
<dbReference type="EMBL" id="JAIWYP010000009">
    <property type="protein sequence ID" value="KAH3768793.1"/>
    <property type="molecule type" value="Genomic_DNA"/>
</dbReference>
<gene>
    <name evidence="1" type="ORF">DPMN_170009</name>
</gene>
<evidence type="ECO:0000313" key="1">
    <source>
        <dbReference type="EMBL" id="KAH3768793.1"/>
    </source>
</evidence>
<keyword evidence="2" id="KW-1185">Reference proteome</keyword>
<organism evidence="1 2">
    <name type="scientific">Dreissena polymorpha</name>
    <name type="common">Zebra mussel</name>
    <name type="synonym">Mytilus polymorpha</name>
    <dbReference type="NCBI Taxonomy" id="45954"/>
    <lineage>
        <taxon>Eukaryota</taxon>
        <taxon>Metazoa</taxon>
        <taxon>Spiralia</taxon>
        <taxon>Lophotrochozoa</taxon>
        <taxon>Mollusca</taxon>
        <taxon>Bivalvia</taxon>
        <taxon>Autobranchia</taxon>
        <taxon>Heteroconchia</taxon>
        <taxon>Euheterodonta</taxon>
        <taxon>Imparidentia</taxon>
        <taxon>Neoheterodontei</taxon>
        <taxon>Myida</taxon>
        <taxon>Dreissenoidea</taxon>
        <taxon>Dreissenidae</taxon>
        <taxon>Dreissena</taxon>
    </lineage>
</organism>
<reference evidence="1" key="1">
    <citation type="journal article" date="2019" name="bioRxiv">
        <title>The Genome of the Zebra Mussel, Dreissena polymorpha: A Resource for Invasive Species Research.</title>
        <authorList>
            <person name="McCartney M.A."/>
            <person name="Auch B."/>
            <person name="Kono T."/>
            <person name="Mallez S."/>
            <person name="Zhang Y."/>
            <person name="Obille A."/>
            <person name="Becker A."/>
            <person name="Abrahante J.E."/>
            <person name="Garbe J."/>
            <person name="Badalamenti J.P."/>
            <person name="Herman A."/>
            <person name="Mangelson H."/>
            <person name="Liachko I."/>
            <person name="Sullivan S."/>
            <person name="Sone E.D."/>
            <person name="Koren S."/>
            <person name="Silverstein K.A.T."/>
            <person name="Beckman K.B."/>
            <person name="Gohl D.M."/>
        </authorList>
    </citation>
    <scope>NUCLEOTIDE SEQUENCE</scope>
    <source>
        <strain evidence="1">Duluth1</strain>
        <tissue evidence="1">Whole animal</tissue>
    </source>
</reference>
<name>A0A9D4DX31_DREPO</name>